<evidence type="ECO:0000313" key="1">
    <source>
        <dbReference type="EMBL" id="AYV76896.1"/>
    </source>
</evidence>
<name>A0A3G4ZPT3_9VIRU</name>
<reference evidence="1" key="1">
    <citation type="submission" date="2018-10" db="EMBL/GenBank/DDBJ databases">
        <title>Hidden diversity of soil giant viruses.</title>
        <authorList>
            <person name="Schulz F."/>
            <person name="Alteio L."/>
            <person name="Goudeau D."/>
            <person name="Ryan E.M."/>
            <person name="Malmstrom R.R."/>
            <person name="Blanchard J."/>
            <person name="Woyke T."/>
        </authorList>
    </citation>
    <scope>NUCLEOTIDE SEQUENCE</scope>
    <source>
        <strain evidence="1">BAV1</strain>
    </source>
</reference>
<gene>
    <name evidence="1" type="ORF">Barrevirus3_16</name>
</gene>
<protein>
    <submittedName>
        <fullName evidence="1">Uncharacterized protein</fullName>
    </submittedName>
</protein>
<organism evidence="1">
    <name type="scientific">Barrevirus sp</name>
    <dbReference type="NCBI Taxonomy" id="2487763"/>
    <lineage>
        <taxon>Viruses</taxon>
        <taxon>Varidnaviria</taxon>
        <taxon>Bamfordvirae</taxon>
        <taxon>Nucleocytoviricota</taxon>
        <taxon>Megaviricetes</taxon>
        <taxon>Imitervirales</taxon>
        <taxon>Mimiviridae</taxon>
        <taxon>Klosneuvirinae</taxon>
    </lineage>
</organism>
<accession>A0A3G4ZPT3</accession>
<sequence>MSQQFVVTKILSRPVNQGITKTSSNNKIDNQEKRNARRLEAIKRFNYLRTWLHKQEALTVQDLLTFTELDDRINLLQLLIKNVLEHNEYLPILKQLAQQSYLPKTTQRTEDTRYSLYNIAAFIKTCSKELFKELIDIIHLFGYSIFEQNNKGENAFMAILSENNTLITQEKYFRYMMIAFINQDQITKLINSSFNKLNSEDKITLDRLRYALCINPNHFIKTVATLFIKKKCADSCIIHDLYMFKYVKMISLIFNSVDKDHYDAYPVTDKSLTLFFKLNVNREMNALNLYQSLWQNLCLISLPNNEDITANKIYDIQSLAISIGAFANVNQLLSEYRLFILDCLNTQNSKIISLEPDERPKIAIRAIIHARKVSTEILNALNSYPIKDGFTVTTILRLSDMKDSIYQIKSVNGENRDNGSKKKLLDIELLNFFDGIDNTSLDIVLDDTTYILQKAIQDYPDKKFEIIQRLLFCLFRSIKNPENIETIIKGLFSCITKNDILRNKRFIEMNIIPTVNNPASVVIWNTVRNCL</sequence>
<dbReference type="EMBL" id="MK072000">
    <property type="protein sequence ID" value="AYV76896.1"/>
    <property type="molecule type" value="Genomic_DNA"/>
</dbReference>
<proteinExistence type="predicted"/>